<dbReference type="EMBL" id="JAFNEN010000320">
    <property type="protein sequence ID" value="KAG8185945.1"/>
    <property type="molecule type" value="Genomic_DNA"/>
</dbReference>
<organism evidence="2 3">
    <name type="scientific">Oedothorax gibbosus</name>
    <dbReference type="NCBI Taxonomy" id="931172"/>
    <lineage>
        <taxon>Eukaryota</taxon>
        <taxon>Metazoa</taxon>
        <taxon>Ecdysozoa</taxon>
        <taxon>Arthropoda</taxon>
        <taxon>Chelicerata</taxon>
        <taxon>Arachnida</taxon>
        <taxon>Araneae</taxon>
        <taxon>Araneomorphae</taxon>
        <taxon>Entelegynae</taxon>
        <taxon>Araneoidea</taxon>
        <taxon>Linyphiidae</taxon>
        <taxon>Erigoninae</taxon>
        <taxon>Oedothorax</taxon>
    </lineage>
</organism>
<evidence type="ECO:0000313" key="3">
    <source>
        <dbReference type="Proteomes" id="UP000827092"/>
    </source>
</evidence>
<gene>
    <name evidence="2" type="ORF">JTE90_010728</name>
</gene>
<reference evidence="2 3" key="1">
    <citation type="journal article" date="2022" name="Nat. Ecol. Evol.">
        <title>A masculinizing supergene underlies an exaggerated male reproductive morph in a spider.</title>
        <authorList>
            <person name="Hendrickx F."/>
            <person name="De Corte Z."/>
            <person name="Sonet G."/>
            <person name="Van Belleghem S.M."/>
            <person name="Kostlbacher S."/>
            <person name="Vangestel C."/>
        </authorList>
    </citation>
    <scope>NUCLEOTIDE SEQUENCE [LARGE SCALE GENOMIC DNA]</scope>
    <source>
        <strain evidence="2">W744_W776</strain>
    </source>
</reference>
<sequence>MLPKLFQEVKEDKLERGGGRRRCGALGGPSKETPPAGPSTQWADLERPSLSTTMTFSGSPPHSLECRKLGQQILSANHLCPLTMVGDTLTRDWATTQNGKVVCGFCRSSGGLVHPGMD</sequence>
<evidence type="ECO:0000313" key="2">
    <source>
        <dbReference type="EMBL" id="KAG8185945.1"/>
    </source>
</evidence>
<evidence type="ECO:0000256" key="1">
    <source>
        <dbReference type="SAM" id="MobiDB-lite"/>
    </source>
</evidence>
<dbReference type="Proteomes" id="UP000827092">
    <property type="component" value="Unassembled WGS sequence"/>
</dbReference>
<keyword evidence="3" id="KW-1185">Reference proteome</keyword>
<proteinExistence type="predicted"/>
<name>A0AAV6UQU6_9ARAC</name>
<accession>A0AAV6UQU6</accession>
<dbReference type="AlphaFoldDB" id="A0AAV6UQU6"/>
<comment type="caution">
    <text evidence="2">The sequence shown here is derived from an EMBL/GenBank/DDBJ whole genome shotgun (WGS) entry which is preliminary data.</text>
</comment>
<feature type="region of interest" description="Disordered" evidence="1">
    <location>
        <begin position="11"/>
        <end position="43"/>
    </location>
</feature>
<protein>
    <submittedName>
        <fullName evidence="2">Uncharacterized protein</fullName>
    </submittedName>
</protein>